<dbReference type="Pfam" id="PF01408">
    <property type="entry name" value="GFO_IDH_MocA"/>
    <property type="match status" value="1"/>
</dbReference>
<dbReference type="InterPro" id="IPR051450">
    <property type="entry name" value="Gfo/Idh/MocA_Oxidoreductases"/>
</dbReference>
<evidence type="ECO:0000259" key="1">
    <source>
        <dbReference type="Pfam" id="PF01408"/>
    </source>
</evidence>
<dbReference type="PANTHER" id="PTHR43377:SF1">
    <property type="entry name" value="BILIVERDIN REDUCTASE A"/>
    <property type="match status" value="1"/>
</dbReference>
<dbReference type="Pfam" id="PF22725">
    <property type="entry name" value="GFO_IDH_MocA_C3"/>
    <property type="match status" value="1"/>
</dbReference>
<dbReference type="PANTHER" id="PTHR43377">
    <property type="entry name" value="BILIVERDIN REDUCTASE A"/>
    <property type="match status" value="1"/>
</dbReference>
<dbReference type="EMBL" id="CAEZTQ010000005">
    <property type="protein sequence ID" value="CAB4563506.1"/>
    <property type="molecule type" value="Genomic_DNA"/>
</dbReference>
<gene>
    <name evidence="3" type="ORF">UFOPK1704_00067</name>
</gene>
<name>A0A6J6DJL3_9ZZZZ</name>
<reference evidence="3" key="1">
    <citation type="submission" date="2020-05" db="EMBL/GenBank/DDBJ databases">
        <authorList>
            <person name="Chiriac C."/>
            <person name="Salcher M."/>
            <person name="Ghai R."/>
            <person name="Kavagutti S V."/>
        </authorList>
    </citation>
    <scope>NUCLEOTIDE SEQUENCE</scope>
</reference>
<dbReference type="SUPFAM" id="SSF51735">
    <property type="entry name" value="NAD(P)-binding Rossmann-fold domains"/>
    <property type="match status" value="1"/>
</dbReference>
<proteinExistence type="predicted"/>
<dbReference type="SUPFAM" id="SSF55347">
    <property type="entry name" value="Glyceraldehyde-3-phosphate dehydrogenase-like, C-terminal domain"/>
    <property type="match status" value="1"/>
</dbReference>
<organism evidence="3">
    <name type="scientific">freshwater metagenome</name>
    <dbReference type="NCBI Taxonomy" id="449393"/>
    <lineage>
        <taxon>unclassified sequences</taxon>
        <taxon>metagenomes</taxon>
        <taxon>ecological metagenomes</taxon>
    </lineage>
</organism>
<dbReference type="Gene3D" id="3.40.50.720">
    <property type="entry name" value="NAD(P)-binding Rossmann-like Domain"/>
    <property type="match status" value="1"/>
</dbReference>
<dbReference type="InterPro" id="IPR036291">
    <property type="entry name" value="NAD(P)-bd_dom_sf"/>
</dbReference>
<accession>A0A6J6DJL3</accession>
<dbReference type="GO" id="GO:0000166">
    <property type="term" value="F:nucleotide binding"/>
    <property type="evidence" value="ECO:0007669"/>
    <property type="project" value="InterPro"/>
</dbReference>
<dbReference type="Gene3D" id="3.30.360.10">
    <property type="entry name" value="Dihydrodipicolinate Reductase, domain 2"/>
    <property type="match status" value="1"/>
</dbReference>
<dbReference type="InterPro" id="IPR055170">
    <property type="entry name" value="GFO_IDH_MocA-like_dom"/>
</dbReference>
<protein>
    <submittedName>
        <fullName evidence="3">Unannotated protein</fullName>
    </submittedName>
</protein>
<feature type="domain" description="GFO/IDH/MocA-like oxidoreductase" evidence="2">
    <location>
        <begin position="144"/>
        <end position="253"/>
    </location>
</feature>
<evidence type="ECO:0000313" key="3">
    <source>
        <dbReference type="EMBL" id="CAB4563506.1"/>
    </source>
</evidence>
<dbReference type="AlphaFoldDB" id="A0A6J6DJL3"/>
<sequence length="337" mass="36711">MTLKQLWKRSTLLHAPVHNVLRAGLVGVGMMGRHHMRLLDQIDDVHFVGVFDPALVGQDNINGHALFDSLEALIATGLDYCVVAAPTAFHLELGLQLAKAGVHALIEKPVAPTHTEALQLVEAFSSANLIGGVGHIERFNPALRAMRQKLEEGLLGEIYQISTRRQGPFPARIADVGVVKDLATHDIDLTAWVAQSPYKTVSAKTTHKSGRDHEDMVVAVGELENGVIVNHIVNWLSPFKERNTTVIGDKGALVADTLTADLTFYENAKFQNTWDSVSSFRGVSEGDVIRFALNKVEPLLAEHLAFRDAVKNKNNEGIVTLADGLAAVQIADHMILP</sequence>
<dbReference type="InterPro" id="IPR000683">
    <property type="entry name" value="Gfo/Idh/MocA-like_OxRdtase_N"/>
</dbReference>
<feature type="domain" description="Gfo/Idh/MocA-like oxidoreductase N-terminal" evidence="1">
    <location>
        <begin position="22"/>
        <end position="135"/>
    </location>
</feature>
<evidence type="ECO:0000259" key="2">
    <source>
        <dbReference type="Pfam" id="PF22725"/>
    </source>
</evidence>